<protein>
    <submittedName>
        <fullName evidence="1">Uncharacterized protein</fullName>
    </submittedName>
</protein>
<dbReference type="Proteomes" id="UP000827721">
    <property type="component" value="Unassembled WGS sequence"/>
</dbReference>
<keyword evidence="2" id="KW-1185">Reference proteome</keyword>
<dbReference type="EMBL" id="JAFEMO010000007">
    <property type="protein sequence ID" value="KAH7567715.1"/>
    <property type="molecule type" value="Genomic_DNA"/>
</dbReference>
<gene>
    <name evidence="1" type="ORF">JRO89_XS07G0130100</name>
</gene>
<sequence>MEVFSELVATERDAEKLTVADSVSTNLKVAEIGSIPVVIRDMGVAVGEAILVEEVSKGAADVSLPGDSNTVCGIGSVVSSNSFGLPNACDQEDGTEIQVVNSPRRKAWKRLARGVSSVKAQSSSGGSNLGKRSLVLADDDEDGQQLKRGKGLSGVEGILSAKDVDGCLALARHQRVLLNCIKGEENAFGTYNRDRKSNAKKAYIFT</sequence>
<accession>A0ABQ8HTM7</accession>
<name>A0ABQ8HTM7_9ROSI</name>
<comment type="caution">
    <text evidence="1">The sequence shown here is derived from an EMBL/GenBank/DDBJ whole genome shotgun (WGS) entry which is preliminary data.</text>
</comment>
<evidence type="ECO:0000313" key="2">
    <source>
        <dbReference type="Proteomes" id="UP000827721"/>
    </source>
</evidence>
<organism evidence="1 2">
    <name type="scientific">Xanthoceras sorbifolium</name>
    <dbReference type="NCBI Taxonomy" id="99658"/>
    <lineage>
        <taxon>Eukaryota</taxon>
        <taxon>Viridiplantae</taxon>
        <taxon>Streptophyta</taxon>
        <taxon>Embryophyta</taxon>
        <taxon>Tracheophyta</taxon>
        <taxon>Spermatophyta</taxon>
        <taxon>Magnoliopsida</taxon>
        <taxon>eudicotyledons</taxon>
        <taxon>Gunneridae</taxon>
        <taxon>Pentapetalae</taxon>
        <taxon>rosids</taxon>
        <taxon>malvids</taxon>
        <taxon>Sapindales</taxon>
        <taxon>Sapindaceae</taxon>
        <taxon>Xanthoceroideae</taxon>
        <taxon>Xanthoceras</taxon>
    </lineage>
</organism>
<proteinExistence type="predicted"/>
<evidence type="ECO:0000313" key="1">
    <source>
        <dbReference type="EMBL" id="KAH7567715.1"/>
    </source>
</evidence>
<reference evidence="1 2" key="1">
    <citation type="submission" date="2021-02" db="EMBL/GenBank/DDBJ databases">
        <title>Plant Genome Project.</title>
        <authorList>
            <person name="Zhang R.-G."/>
        </authorList>
    </citation>
    <scope>NUCLEOTIDE SEQUENCE [LARGE SCALE GENOMIC DNA]</scope>
    <source>
        <tissue evidence="1">Leaves</tissue>
    </source>
</reference>